<dbReference type="Proteomes" id="UP000198406">
    <property type="component" value="Unassembled WGS sequence"/>
</dbReference>
<gene>
    <name evidence="2" type="ORF">FisN_17Lh061</name>
</gene>
<evidence type="ECO:0000313" key="3">
    <source>
        <dbReference type="Proteomes" id="UP000198406"/>
    </source>
</evidence>
<keyword evidence="1" id="KW-0732">Signal</keyword>
<dbReference type="AlphaFoldDB" id="A0A1Z5K259"/>
<accession>A0A1Z5K259</accession>
<protein>
    <submittedName>
        <fullName evidence="2">Uncharacterized protein</fullName>
    </submittedName>
</protein>
<dbReference type="InParanoid" id="A0A1Z5K259"/>
<reference evidence="2 3" key="1">
    <citation type="journal article" date="2015" name="Plant Cell">
        <title>Oil accumulation by the oleaginous diatom Fistulifera solaris as revealed by the genome and transcriptome.</title>
        <authorList>
            <person name="Tanaka T."/>
            <person name="Maeda Y."/>
            <person name="Veluchamy A."/>
            <person name="Tanaka M."/>
            <person name="Abida H."/>
            <person name="Marechal E."/>
            <person name="Bowler C."/>
            <person name="Muto M."/>
            <person name="Sunaga Y."/>
            <person name="Tanaka M."/>
            <person name="Yoshino T."/>
            <person name="Taniguchi T."/>
            <person name="Fukuda Y."/>
            <person name="Nemoto M."/>
            <person name="Matsumoto M."/>
            <person name="Wong P.S."/>
            <person name="Aburatani S."/>
            <person name="Fujibuchi W."/>
        </authorList>
    </citation>
    <scope>NUCLEOTIDE SEQUENCE [LARGE SCALE GENOMIC DNA]</scope>
    <source>
        <strain evidence="2 3">JPCC DA0580</strain>
    </source>
</reference>
<proteinExistence type="predicted"/>
<comment type="caution">
    <text evidence="2">The sequence shown here is derived from an EMBL/GenBank/DDBJ whole genome shotgun (WGS) entry which is preliminary data.</text>
</comment>
<dbReference type="EMBL" id="BDSP01000143">
    <property type="protein sequence ID" value="GAX20108.1"/>
    <property type="molecule type" value="Genomic_DNA"/>
</dbReference>
<evidence type="ECO:0000313" key="2">
    <source>
        <dbReference type="EMBL" id="GAX20108.1"/>
    </source>
</evidence>
<organism evidence="2 3">
    <name type="scientific">Fistulifera solaris</name>
    <name type="common">Oleaginous diatom</name>
    <dbReference type="NCBI Taxonomy" id="1519565"/>
    <lineage>
        <taxon>Eukaryota</taxon>
        <taxon>Sar</taxon>
        <taxon>Stramenopiles</taxon>
        <taxon>Ochrophyta</taxon>
        <taxon>Bacillariophyta</taxon>
        <taxon>Bacillariophyceae</taxon>
        <taxon>Bacillariophycidae</taxon>
        <taxon>Naviculales</taxon>
        <taxon>Naviculaceae</taxon>
        <taxon>Fistulifera</taxon>
    </lineage>
</organism>
<feature type="chain" id="PRO_5013120143" evidence="1">
    <location>
        <begin position="21"/>
        <end position="486"/>
    </location>
</feature>
<feature type="signal peptide" evidence="1">
    <location>
        <begin position="1"/>
        <end position="20"/>
    </location>
</feature>
<name>A0A1Z5K259_FISSO</name>
<sequence>MRYSFLSVLLLATCTQNTLATVRDASALPGSLRNVITALEKDLQCSQVAAACLLTSTSVTPSQKDALLTALTGSSAKVVGTEAGCIVATPETIPEATVASCACDGTIVYYASAVDLVRGEGLFLTLAPALESLVAVGATTGKLMVIVPPGMTVSETQTLLEAAAEEILSNLVTPTVTNLQRIFSQITYIPLNEVNTSQMENLLADKVPPSQMVSRLQAAAPISDICDLSSVDVTAVRLLAPAARLNLRQVTEQVRSITTDINDGTTNLVMNFGEVCEAAMEQAQNRLIVAAGSSAAALLASPAGRQCQIYLETGVERELYSLFEEQMSLCAQASFEQLKKSLSKLIVAPTLADDMEREANKAIAAFSAAAKKMVCKKCTSWSVDPAKDEFRRVVKDYIAKRLLSARAGGQFRPVPRKGITVGLHWLLPKPFGNDYRQEPWMVHATDGLVYVPKDKITDVSPEEVAAGDWRRKVVPSPVGNDMIYMQ</sequence>
<dbReference type="OrthoDB" id="195668at2759"/>
<evidence type="ECO:0000256" key="1">
    <source>
        <dbReference type="SAM" id="SignalP"/>
    </source>
</evidence>
<keyword evidence="3" id="KW-1185">Reference proteome</keyword>